<dbReference type="Proteomes" id="UP000702964">
    <property type="component" value="Unassembled WGS sequence"/>
</dbReference>
<evidence type="ECO:0000259" key="3">
    <source>
        <dbReference type="Pfam" id="PF09084"/>
    </source>
</evidence>
<dbReference type="InterPro" id="IPR015168">
    <property type="entry name" value="SsuA/THI5"/>
</dbReference>
<organism evidence="4 5">
    <name type="scientific">Phytophthora kernoviae 00238/432</name>
    <dbReference type="NCBI Taxonomy" id="1284355"/>
    <lineage>
        <taxon>Eukaryota</taxon>
        <taxon>Sar</taxon>
        <taxon>Stramenopiles</taxon>
        <taxon>Oomycota</taxon>
        <taxon>Peronosporomycetes</taxon>
        <taxon>Peronosporales</taxon>
        <taxon>Peronosporaceae</taxon>
        <taxon>Phytophthora</taxon>
    </lineage>
</organism>
<keyword evidence="1" id="KW-0732">Signal</keyword>
<proteinExistence type="predicted"/>
<evidence type="ECO:0000313" key="4">
    <source>
        <dbReference type="EMBL" id="KAF4324675.1"/>
    </source>
</evidence>
<dbReference type="PANTHER" id="PTHR31528">
    <property type="entry name" value="4-AMINO-5-HYDROXYMETHYL-2-METHYLPYRIMIDINE PHOSPHATE SYNTHASE THI11-RELATED"/>
    <property type="match status" value="1"/>
</dbReference>
<dbReference type="GO" id="GO:0009228">
    <property type="term" value="P:thiamine biosynthetic process"/>
    <property type="evidence" value="ECO:0007669"/>
    <property type="project" value="InterPro"/>
</dbReference>
<reference evidence="4" key="2">
    <citation type="submission" date="2020-02" db="EMBL/GenBank/DDBJ databases">
        <authorList>
            <person name="Studholme D.J."/>
        </authorList>
    </citation>
    <scope>NUCLEOTIDE SEQUENCE</scope>
    <source>
        <strain evidence="4">00238/432</strain>
    </source>
</reference>
<evidence type="ECO:0000313" key="5">
    <source>
        <dbReference type="Proteomes" id="UP000702964"/>
    </source>
</evidence>
<name>A0A8J4SSL4_9STRA</name>
<accession>A0A8J4SSL4</accession>
<feature type="signal peptide" evidence="1">
    <location>
        <begin position="1"/>
        <end position="23"/>
    </location>
</feature>
<dbReference type="Pfam" id="PF01910">
    <property type="entry name" value="Thiamine_BP"/>
    <property type="match status" value="1"/>
</dbReference>
<comment type="caution">
    <text evidence="4">The sequence shown here is derived from an EMBL/GenBank/DDBJ whole genome shotgun (WGS) entry which is preliminary data.</text>
</comment>
<dbReference type="InterPro" id="IPR002767">
    <property type="entry name" value="Thiamine_BP"/>
</dbReference>
<evidence type="ECO:0008006" key="6">
    <source>
        <dbReference type="Google" id="ProtNLM"/>
    </source>
</evidence>
<evidence type="ECO:0000259" key="2">
    <source>
        <dbReference type="Pfam" id="PF01910"/>
    </source>
</evidence>
<dbReference type="GO" id="GO:0009229">
    <property type="term" value="P:thiamine diphosphate biosynthetic process"/>
    <property type="evidence" value="ECO:0007669"/>
    <property type="project" value="UniProtKB-UniPathway"/>
</dbReference>
<dbReference type="PROSITE" id="PS51257">
    <property type="entry name" value="PROKAR_LIPOPROTEIN"/>
    <property type="match status" value="1"/>
</dbReference>
<dbReference type="UniPathway" id="UPA00060"/>
<dbReference type="EMBL" id="AOFI03000015">
    <property type="protein sequence ID" value="KAF4324675.1"/>
    <property type="molecule type" value="Genomic_DNA"/>
</dbReference>
<dbReference type="InterPro" id="IPR029756">
    <property type="entry name" value="MTH1187/YkoF-like"/>
</dbReference>
<evidence type="ECO:0000256" key="1">
    <source>
        <dbReference type="SAM" id="SignalP"/>
    </source>
</evidence>
<dbReference type="InterPro" id="IPR027939">
    <property type="entry name" value="NMT1/THI5"/>
</dbReference>
<dbReference type="Gene3D" id="3.40.190.10">
    <property type="entry name" value="Periplasmic binding protein-like II"/>
    <property type="match status" value="2"/>
</dbReference>
<feature type="chain" id="PRO_5035327917" description="SsuA/THI5-like domain-containing protein" evidence="1">
    <location>
        <begin position="24"/>
        <end position="373"/>
    </location>
</feature>
<protein>
    <recommendedName>
        <fullName evidence="6">SsuA/THI5-like domain-containing protein</fullName>
    </recommendedName>
</protein>
<dbReference type="SUPFAM" id="SSF53850">
    <property type="entry name" value="Periplasmic binding protein-like II"/>
    <property type="match status" value="1"/>
</dbReference>
<gene>
    <name evidence="4" type="ORF">G195_001983</name>
</gene>
<dbReference type="AlphaFoldDB" id="A0A8J4SSL4"/>
<feature type="domain" description="SsuA/THI5-like" evidence="3">
    <location>
        <begin position="63"/>
        <end position="276"/>
    </location>
</feature>
<dbReference type="Pfam" id="PF09084">
    <property type="entry name" value="NMT1"/>
    <property type="match status" value="1"/>
</dbReference>
<dbReference type="SUPFAM" id="SSF89957">
    <property type="entry name" value="MTH1187/YkoF-like"/>
    <property type="match status" value="1"/>
</dbReference>
<dbReference type="PANTHER" id="PTHR31528:SF3">
    <property type="entry name" value="THIAMINE BIOSYNTHESIS PROTEIN HI_0357-RELATED"/>
    <property type="match status" value="1"/>
</dbReference>
<dbReference type="Gene3D" id="3.30.70.930">
    <property type="match status" value="1"/>
</dbReference>
<feature type="domain" description="Thiamine-binding protein" evidence="2">
    <location>
        <begin position="314"/>
        <end position="365"/>
    </location>
</feature>
<reference evidence="4" key="1">
    <citation type="journal article" date="2015" name="Genom Data">
        <title>Draft genome sequences of Phytophthora kernoviae and Phytophthora ramorum lineage EU2 from Scotland.</title>
        <authorList>
            <person name="Sambles C."/>
            <person name="Schlenzig A."/>
            <person name="O'Neill P."/>
            <person name="Grant M."/>
            <person name="Studholme D.J."/>
        </authorList>
    </citation>
    <scope>NUCLEOTIDE SEQUENCE</scope>
    <source>
        <strain evidence="4">00238/432</strain>
    </source>
</reference>
<sequence length="373" mass="40943">MKMRWRKMMGLLLLCVLLVTVAACGSKEAAPSGENSGSNTENSSEGNNAALKDIKVVLDWTPNTNHTGLYAAVDQGFYKAEGLNVEIVQPGTGGADTMVASNEVPFGVSYQESVTQARTQGVPLVSIAAVIQHNTSGFAAPVDRNIKSPKDFEGKTYGGWGSPVEEAVMQSIMEGEGADVSKVKNINMGDADFFTAVKRDIDFAWIFYAWTGIEAELRGEPIDMLYVKDYSEALDYYTPVLVTNEQTIQNDPELVKAFLKATSEGYQYAIEHPEEAADILIKAVPDLDKDLVLASQKWLSPKYQDDAPRWGEQKQEVNPLDTTMEGELEELLEVVRKMHEVLVEAGSPSIISQIKIAHSPSGFSMDTLTEKYR</sequence>